<dbReference type="OrthoDB" id="3792203at2759"/>
<dbReference type="AlphaFoldDB" id="A0A9P4QQ53"/>
<organism evidence="1 2">
    <name type="scientific">Polyplosphaeria fusca</name>
    <dbReference type="NCBI Taxonomy" id="682080"/>
    <lineage>
        <taxon>Eukaryota</taxon>
        <taxon>Fungi</taxon>
        <taxon>Dikarya</taxon>
        <taxon>Ascomycota</taxon>
        <taxon>Pezizomycotina</taxon>
        <taxon>Dothideomycetes</taxon>
        <taxon>Pleosporomycetidae</taxon>
        <taxon>Pleosporales</taxon>
        <taxon>Tetraplosphaeriaceae</taxon>
        <taxon>Polyplosphaeria</taxon>
    </lineage>
</organism>
<keyword evidence="2" id="KW-1185">Reference proteome</keyword>
<protein>
    <recommendedName>
        <fullName evidence="3">F-box domain-containing protein</fullName>
    </recommendedName>
</protein>
<dbReference type="Proteomes" id="UP000799444">
    <property type="component" value="Unassembled WGS sequence"/>
</dbReference>
<accession>A0A9P4QQ53</accession>
<comment type="caution">
    <text evidence="1">The sequence shown here is derived from an EMBL/GenBank/DDBJ whole genome shotgun (WGS) entry which is preliminary data.</text>
</comment>
<gene>
    <name evidence="1" type="ORF">EJ04DRAFT_568477</name>
</gene>
<dbReference type="CDD" id="cd09917">
    <property type="entry name" value="F-box_SF"/>
    <property type="match status" value="1"/>
</dbReference>
<proteinExistence type="predicted"/>
<reference evidence="1" key="1">
    <citation type="journal article" date="2020" name="Stud. Mycol.">
        <title>101 Dothideomycetes genomes: a test case for predicting lifestyles and emergence of pathogens.</title>
        <authorList>
            <person name="Haridas S."/>
            <person name="Albert R."/>
            <person name="Binder M."/>
            <person name="Bloem J."/>
            <person name="Labutti K."/>
            <person name="Salamov A."/>
            <person name="Andreopoulos B."/>
            <person name="Baker S."/>
            <person name="Barry K."/>
            <person name="Bills G."/>
            <person name="Bluhm B."/>
            <person name="Cannon C."/>
            <person name="Castanera R."/>
            <person name="Culley D."/>
            <person name="Daum C."/>
            <person name="Ezra D."/>
            <person name="Gonzalez J."/>
            <person name="Henrissat B."/>
            <person name="Kuo A."/>
            <person name="Liang C."/>
            <person name="Lipzen A."/>
            <person name="Lutzoni F."/>
            <person name="Magnuson J."/>
            <person name="Mondo S."/>
            <person name="Nolan M."/>
            <person name="Ohm R."/>
            <person name="Pangilinan J."/>
            <person name="Park H.-J."/>
            <person name="Ramirez L."/>
            <person name="Alfaro M."/>
            <person name="Sun H."/>
            <person name="Tritt A."/>
            <person name="Yoshinaga Y."/>
            <person name="Zwiers L.-H."/>
            <person name="Turgeon B."/>
            <person name="Goodwin S."/>
            <person name="Spatafora J."/>
            <person name="Crous P."/>
            <person name="Grigoriev I."/>
        </authorList>
    </citation>
    <scope>NUCLEOTIDE SEQUENCE</scope>
    <source>
        <strain evidence="1">CBS 125425</strain>
    </source>
</reference>
<sequence length="456" mass="51853">MSQLLQRCLSRLRRSRPSKIHPVTLFQPPPKPYLVLLPNEILHIIFELLNLEGESRKPLLELALTCRALWELSRVYIPKDVTLFAHSTNPTYTLFERSILADAAYAENVKSLVFESKKKKDSEEDEEVDIPAEKIASILKCLPALTTLNLNGLPHNHIKPALFDEQHPFRSCLGKLDIPGGLTVPQVAELIGYPAIRKWRFWRLGDFDCYDEFPDVDDIYLKELSFENSMIAKPLFDNVLKRCRNLKMLECNLPFSKMAEKSTVTEAQIDEVFSAAQISKSLEWVKETLTKLQLQSHGQAWKGEDETSLDLSDWPELMNVELSALCLFSPLSKTVSRDGSYKLFPRSTETIKIHFPTNGFGIFFSAGDGKINAEEYSRFLFNGAGAVDAHWIHEFALNKATALPNLREFILYEDITSPGEEDYESQDWTIPSYLKSAFDDAQISLSVALRKNATKT</sequence>
<evidence type="ECO:0008006" key="3">
    <source>
        <dbReference type="Google" id="ProtNLM"/>
    </source>
</evidence>
<name>A0A9P4QQ53_9PLEO</name>
<evidence type="ECO:0000313" key="2">
    <source>
        <dbReference type="Proteomes" id="UP000799444"/>
    </source>
</evidence>
<evidence type="ECO:0000313" key="1">
    <source>
        <dbReference type="EMBL" id="KAF2729655.1"/>
    </source>
</evidence>
<dbReference type="EMBL" id="ML996239">
    <property type="protein sequence ID" value="KAF2729655.1"/>
    <property type="molecule type" value="Genomic_DNA"/>
</dbReference>